<dbReference type="InterPro" id="IPR023828">
    <property type="entry name" value="Peptidase_S8_Ser-AS"/>
</dbReference>
<dbReference type="InterPro" id="IPR015500">
    <property type="entry name" value="Peptidase_S8_subtilisin-rel"/>
</dbReference>
<feature type="domain" description="Peptidase S8/S53" evidence="7">
    <location>
        <begin position="14"/>
        <end position="225"/>
    </location>
</feature>
<feature type="region of interest" description="Disordered" evidence="6">
    <location>
        <begin position="254"/>
        <end position="283"/>
    </location>
</feature>
<evidence type="ECO:0000256" key="4">
    <source>
        <dbReference type="ARBA" id="ARBA00022825"/>
    </source>
</evidence>
<dbReference type="PANTHER" id="PTHR43806">
    <property type="entry name" value="PEPTIDASE S8"/>
    <property type="match status" value="1"/>
</dbReference>
<sequence length="300" mass="29888">MNATAAWSRATGEGVTVAGTVAAQTSNFTGTAGVAPNARIEPVRVLGLCGGSSSDIVDGITWASGGHVNGVPDNDNPAKVINMSLGGSASYCPSYYQETIDAATERGSIIVIAAGNEDDDAADDTPANCDSVITVGSTGDQGARAYYSNYGSTVEVSAPGGDMKSGEGILSTVDSGTTTPQGADYGYMQGTSRATPHVAGTIALMAQIKPSLTTAEATRILQDTSYPLASCDTGAGTCGTGIIDAAAAVASVAGTTPAPEPTAPATTEPTAAPTPTTNTGNPTGGRGIGEYYYCRIFGCD</sequence>
<dbReference type="EMBL" id="CP014228">
    <property type="protein sequence ID" value="AMD87089.1"/>
    <property type="molecule type" value="Genomic_DNA"/>
</dbReference>
<comment type="caution">
    <text evidence="5">Lacks conserved residue(s) required for the propagation of feature annotation.</text>
</comment>
<dbReference type="InterPro" id="IPR036852">
    <property type="entry name" value="Peptidase_S8/S53_dom_sf"/>
</dbReference>
<dbReference type="Gene3D" id="3.40.50.200">
    <property type="entry name" value="Peptidase S8/S53 domain"/>
    <property type="match status" value="1"/>
</dbReference>
<dbReference type="KEGG" id="ard:AXF14_05135"/>
<keyword evidence="2" id="KW-0645">Protease</keyword>
<comment type="similarity">
    <text evidence="1 5">Belongs to the peptidase S8 family.</text>
</comment>
<dbReference type="Pfam" id="PF00082">
    <property type="entry name" value="Peptidase_S8"/>
    <property type="match status" value="1"/>
</dbReference>
<evidence type="ECO:0000256" key="3">
    <source>
        <dbReference type="ARBA" id="ARBA00022801"/>
    </source>
</evidence>
<name>A0A0X8JED8_ACTRD</name>
<accession>A0A0X8JED8</accession>
<dbReference type="RefSeq" id="WP_067941396.1">
    <property type="nucleotide sequence ID" value="NZ_CP014228.1"/>
</dbReference>
<evidence type="ECO:0000256" key="2">
    <source>
        <dbReference type="ARBA" id="ARBA00022670"/>
    </source>
</evidence>
<dbReference type="InterPro" id="IPR050131">
    <property type="entry name" value="Peptidase_S8_subtilisin-like"/>
</dbReference>
<dbReference type="OrthoDB" id="9813435at2"/>
<dbReference type="PANTHER" id="PTHR43806:SF11">
    <property type="entry name" value="CEREVISIN-RELATED"/>
    <property type="match status" value="1"/>
</dbReference>
<proteinExistence type="inferred from homology"/>
<gene>
    <name evidence="8" type="ORF">AXF14_05135</name>
</gene>
<keyword evidence="9" id="KW-1185">Reference proteome</keyword>
<keyword evidence="3" id="KW-0378">Hydrolase</keyword>
<dbReference type="GO" id="GO:0004252">
    <property type="term" value="F:serine-type endopeptidase activity"/>
    <property type="evidence" value="ECO:0007669"/>
    <property type="project" value="InterPro"/>
</dbReference>
<dbReference type="PROSITE" id="PS51892">
    <property type="entry name" value="SUBTILASE"/>
    <property type="match status" value="1"/>
</dbReference>
<evidence type="ECO:0000256" key="6">
    <source>
        <dbReference type="SAM" id="MobiDB-lite"/>
    </source>
</evidence>
<reference evidence="9" key="1">
    <citation type="submission" date="2016-02" db="EMBL/GenBank/DDBJ databases">
        <authorList>
            <person name="Holder M.E."/>
            <person name="Ajami N.J."/>
            <person name="Petrosino J.F."/>
        </authorList>
    </citation>
    <scope>NUCLEOTIDE SEQUENCE [LARGE SCALE GENOMIC DNA]</scope>
    <source>
        <strain evidence="9">CCUG 36733</strain>
    </source>
</reference>
<keyword evidence="4" id="KW-0720">Serine protease</keyword>
<evidence type="ECO:0000313" key="8">
    <source>
        <dbReference type="EMBL" id="AMD87089.1"/>
    </source>
</evidence>
<protein>
    <recommendedName>
        <fullName evidence="7">Peptidase S8/S53 domain-containing protein</fullName>
    </recommendedName>
</protein>
<dbReference type="PRINTS" id="PR00723">
    <property type="entry name" value="SUBTILISIN"/>
</dbReference>
<dbReference type="STRING" id="111015.AXF14_05135"/>
<dbReference type="GO" id="GO:0006508">
    <property type="term" value="P:proteolysis"/>
    <property type="evidence" value="ECO:0007669"/>
    <property type="project" value="UniProtKB-KW"/>
</dbReference>
<evidence type="ECO:0000259" key="7">
    <source>
        <dbReference type="Pfam" id="PF00082"/>
    </source>
</evidence>
<dbReference type="PROSITE" id="PS00138">
    <property type="entry name" value="SUBTILASE_SER"/>
    <property type="match status" value="1"/>
</dbReference>
<evidence type="ECO:0000256" key="1">
    <source>
        <dbReference type="ARBA" id="ARBA00011073"/>
    </source>
</evidence>
<dbReference type="AlphaFoldDB" id="A0A0X8JED8"/>
<feature type="compositionally biased region" description="Low complexity" evidence="6">
    <location>
        <begin position="254"/>
        <end position="281"/>
    </location>
</feature>
<evidence type="ECO:0000313" key="9">
    <source>
        <dbReference type="Proteomes" id="UP000065220"/>
    </source>
</evidence>
<dbReference type="SUPFAM" id="SSF52743">
    <property type="entry name" value="Subtilisin-like"/>
    <property type="match status" value="1"/>
</dbReference>
<evidence type="ECO:0000256" key="5">
    <source>
        <dbReference type="PROSITE-ProRule" id="PRU01240"/>
    </source>
</evidence>
<dbReference type="Proteomes" id="UP000065220">
    <property type="component" value="Chromosome"/>
</dbReference>
<organism evidence="8 9">
    <name type="scientific">Actinomyces radicidentis</name>
    <dbReference type="NCBI Taxonomy" id="111015"/>
    <lineage>
        <taxon>Bacteria</taxon>
        <taxon>Bacillati</taxon>
        <taxon>Actinomycetota</taxon>
        <taxon>Actinomycetes</taxon>
        <taxon>Actinomycetales</taxon>
        <taxon>Actinomycetaceae</taxon>
        <taxon>Actinomyces</taxon>
    </lineage>
</organism>
<dbReference type="InterPro" id="IPR000209">
    <property type="entry name" value="Peptidase_S8/S53_dom"/>
</dbReference>